<dbReference type="Pfam" id="PF04303">
    <property type="entry name" value="PrpF"/>
    <property type="match status" value="1"/>
</dbReference>
<evidence type="ECO:0000313" key="3">
    <source>
        <dbReference type="EMBL" id="ADZ68976.1"/>
    </source>
</evidence>
<dbReference type="HOGENOM" id="CLU_026443_2_1_5"/>
<dbReference type="InterPro" id="IPR007400">
    <property type="entry name" value="PrpF-like"/>
</dbReference>
<sequence>MTQIAIPYHFLRGGSSRGPYFNRADLPQDLDTLANVLVAVVGAGHPHNIDGIGGGTAVTTKVAMLSRSETPDADVDYFFAQVSVEEPLVDFKPTCGNILSGVGPAAIEMGLVEPQGDKTRVRIRAVNTGARVEAIVDTPDGKVNYEGDTAIDGVPGTAAPVFLNFLDVVGSSCGALLPTGNLRDTIDGYEVTCMDVAMPMVIGRAADFGITGYETAADLDADRELMARIEAVRLEAGRRMGMGDVAKSVTPKFGLIAPARDGGTFAARYFMPWNCHPTMAVTGSQCLASCALTPGTVADGLVATPEGVPALVLIEHPMGQIDVTVDYENGPNGFELRSAGLVRTARLLARGEVLVPERAFTAKTAKTAGA</sequence>
<dbReference type="PATRIC" id="fig|991905.3.peg.556"/>
<keyword evidence="4" id="KW-1185">Reference proteome</keyword>
<dbReference type="NCBIfam" id="NF033377">
    <property type="entry name" value="OMA_tautomer"/>
    <property type="match status" value="1"/>
</dbReference>
<dbReference type="PANTHER" id="PTHR43709">
    <property type="entry name" value="ACONITATE ISOMERASE-RELATED"/>
    <property type="match status" value="1"/>
</dbReference>
<dbReference type="AlphaFoldDB" id="F2J3Z4"/>
<reference evidence="3 4" key="1">
    <citation type="journal article" date="2011" name="J. Bacteriol.">
        <title>Complete genome sequence of Polymorphum gilvum SL003B-26A1T, a crude oil-degrading bacterium from oil-polluted saline soil.</title>
        <authorList>
            <person name="Li S.G."/>
            <person name="Tang Y.Q."/>
            <person name="Nie Y."/>
            <person name="Cai M."/>
            <person name="Wu X.L."/>
        </authorList>
    </citation>
    <scope>NUCLEOTIDE SEQUENCE [LARGE SCALE GENOMIC DNA]</scope>
    <source>
        <strain evidence="4">LMG 25793 / CGMCC 1.9160 / SL003B-26A1</strain>
    </source>
</reference>
<evidence type="ECO:0000256" key="1">
    <source>
        <dbReference type="ARBA" id="ARBA00007673"/>
    </source>
</evidence>
<gene>
    <name evidence="3" type="ordered locus">SL003B_0543</name>
</gene>
<dbReference type="RefSeq" id="WP_013651300.1">
    <property type="nucleotide sequence ID" value="NC_015259.1"/>
</dbReference>
<dbReference type="STRING" id="991905.SL003B_0543"/>
<comment type="similarity">
    <text evidence="1">Belongs to the PrpF family.</text>
</comment>
<proteinExistence type="inferred from homology"/>
<evidence type="ECO:0000256" key="2">
    <source>
        <dbReference type="ARBA" id="ARBA00023235"/>
    </source>
</evidence>
<dbReference type="eggNOG" id="COG2828">
    <property type="taxonomic scope" value="Bacteria"/>
</dbReference>
<accession>F2J3Z4</accession>
<dbReference type="PANTHER" id="PTHR43709:SF2">
    <property type="entry name" value="DUF453 DOMAIN PROTEIN (AFU_ORTHOLOGUE AFUA_6G00360)"/>
    <property type="match status" value="1"/>
</dbReference>
<dbReference type="Gene3D" id="3.10.310.10">
    <property type="entry name" value="Diaminopimelate Epimerase, Chain A, domain 1"/>
    <property type="match status" value="2"/>
</dbReference>
<protein>
    <submittedName>
        <fullName evidence="3">Methylitaconate delta2-delta3-isomerase</fullName>
    </submittedName>
</protein>
<dbReference type="GO" id="GO:0016853">
    <property type="term" value="F:isomerase activity"/>
    <property type="evidence" value="ECO:0007669"/>
    <property type="project" value="UniProtKB-KW"/>
</dbReference>
<evidence type="ECO:0000313" key="4">
    <source>
        <dbReference type="Proteomes" id="UP000008130"/>
    </source>
</evidence>
<dbReference type="SUPFAM" id="SSF54506">
    <property type="entry name" value="Diaminopimelate epimerase-like"/>
    <property type="match status" value="2"/>
</dbReference>
<organism evidence="3 4">
    <name type="scientific">Polymorphum gilvum (strain LMG 25793 / CGMCC 1.9160 / SL003B-26A1)</name>
    <dbReference type="NCBI Taxonomy" id="991905"/>
    <lineage>
        <taxon>Bacteria</taxon>
        <taxon>Pseudomonadati</taxon>
        <taxon>Pseudomonadota</taxon>
        <taxon>Alphaproteobacteria</taxon>
        <taxon>Rhodobacterales</taxon>
        <taxon>Paracoccaceae</taxon>
        <taxon>Polymorphum</taxon>
    </lineage>
</organism>
<dbReference type="KEGG" id="pgv:SL003B_0543"/>
<dbReference type="EMBL" id="CP002568">
    <property type="protein sequence ID" value="ADZ68976.1"/>
    <property type="molecule type" value="Genomic_DNA"/>
</dbReference>
<dbReference type="Proteomes" id="UP000008130">
    <property type="component" value="Chromosome"/>
</dbReference>
<keyword evidence="2 3" id="KW-0413">Isomerase</keyword>
<dbReference type="OrthoDB" id="9779763at2"/>
<name>F2J3Z4_POLGS</name>
<dbReference type="InterPro" id="IPR047687">
    <property type="entry name" value="OMA_tautomer-like"/>
</dbReference>